<organism evidence="2">
    <name type="scientific">hydrothermal vent metagenome</name>
    <dbReference type="NCBI Taxonomy" id="652676"/>
    <lineage>
        <taxon>unclassified sequences</taxon>
        <taxon>metagenomes</taxon>
        <taxon>ecological metagenomes</taxon>
    </lineage>
</organism>
<dbReference type="Gene3D" id="3.40.50.410">
    <property type="entry name" value="von Willebrand factor, type A domain"/>
    <property type="match status" value="1"/>
</dbReference>
<evidence type="ECO:0000313" key="2">
    <source>
        <dbReference type="EMBL" id="SFV57422.1"/>
    </source>
</evidence>
<dbReference type="InterPro" id="IPR036465">
    <property type="entry name" value="vWFA_dom_sf"/>
</dbReference>
<name>A0A1W1BVF0_9ZZZZ</name>
<gene>
    <name evidence="2" type="ORF">MNB_SV-12-712</name>
</gene>
<dbReference type="EMBL" id="FPHE01000077">
    <property type="protein sequence ID" value="SFV57422.1"/>
    <property type="molecule type" value="Genomic_DNA"/>
</dbReference>
<protein>
    <submittedName>
        <fullName evidence="2">Cell surface protein</fullName>
    </submittedName>
</protein>
<dbReference type="InterPro" id="IPR002035">
    <property type="entry name" value="VWF_A"/>
</dbReference>
<dbReference type="AlphaFoldDB" id="A0A1W1BVF0"/>
<evidence type="ECO:0000259" key="1">
    <source>
        <dbReference type="PROSITE" id="PS50234"/>
    </source>
</evidence>
<dbReference type="SUPFAM" id="SSF53300">
    <property type="entry name" value="vWA-like"/>
    <property type="match status" value="1"/>
</dbReference>
<reference evidence="2" key="1">
    <citation type="submission" date="2016-10" db="EMBL/GenBank/DDBJ databases">
        <authorList>
            <person name="de Groot N.N."/>
        </authorList>
    </citation>
    <scope>NUCLEOTIDE SEQUENCE</scope>
</reference>
<feature type="domain" description="VWFA" evidence="1">
    <location>
        <begin position="364"/>
        <end position="577"/>
    </location>
</feature>
<accession>A0A1W1BVF0</accession>
<sequence length="646" mass="74430">MKIFLYLSFIALIALLDGCGCNREFEEQNSSTISDINHKKSTTTDKNISSMKALREAIEKELNAKNNSMLKEKNDTTPPIKPTLVSYSNLVEKQLQLTIGREIGAKVFIEDISYGVIGSNRELKIKLDNPHEDYFETFEIVLTDEAGNDSPPLIYTTTFQRAKLGKYYTYYIPQDVSFLNRGFSDREMIITGYPRYKNSAVALIMPFNSFYSNDNKTDILKLNSIVKKIQQNEFVQEFINISEQELEAQRTVIAEYAILTHESISTIELIKSIIYGSYGENLYYLHSKKSDLKDSYFHIKISLLQKYKTYLSIAIVPHRFSLKYQTMINCMINSQNIKRNTTPIYMKEEILKAKMTDKEQEYANFLFVIDDSGSMSNYQKAISQTAKEFALAIKKVGMKFKIGIITTSEKDKAFELLESEGIIENDIKAFQRFLKVGTDGSGVETAIYNIEQALKSKKYGDKEDGILTELEMPKANEKLSIIILSDEPSSYESRAGKEFDIENNLIVNRDYRVYLIGHRKQYSDYYYSYRKEKQPFQHIRNSYGLYGKLAKKTGGLVEDISNIYNYDSIMNSIVQDVLGDLGYKLQQNNVIESTIYVKINDEDIPHSDINGWRYVQTTNSILFSGKYIPNEDDTILVRYSYSLRKE</sequence>
<proteinExistence type="predicted"/>
<dbReference type="PROSITE" id="PS50234">
    <property type="entry name" value="VWFA"/>
    <property type="match status" value="1"/>
</dbReference>